<reference evidence="1" key="1">
    <citation type="journal article" date="2020" name="Stud. Mycol.">
        <title>101 Dothideomycetes genomes: a test case for predicting lifestyles and emergence of pathogens.</title>
        <authorList>
            <person name="Haridas S."/>
            <person name="Albert R."/>
            <person name="Binder M."/>
            <person name="Bloem J."/>
            <person name="Labutti K."/>
            <person name="Salamov A."/>
            <person name="Andreopoulos B."/>
            <person name="Baker S."/>
            <person name="Barry K."/>
            <person name="Bills G."/>
            <person name="Bluhm B."/>
            <person name="Cannon C."/>
            <person name="Castanera R."/>
            <person name="Culley D."/>
            <person name="Daum C."/>
            <person name="Ezra D."/>
            <person name="Gonzalez J."/>
            <person name="Henrissat B."/>
            <person name="Kuo A."/>
            <person name="Liang C."/>
            <person name="Lipzen A."/>
            <person name="Lutzoni F."/>
            <person name="Magnuson J."/>
            <person name="Mondo S."/>
            <person name="Nolan M."/>
            <person name="Ohm R."/>
            <person name="Pangilinan J."/>
            <person name="Park H.-J."/>
            <person name="Ramirez L."/>
            <person name="Alfaro M."/>
            <person name="Sun H."/>
            <person name="Tritt A."/>
            <person name="Yoshinaga Y."/>
            <person name="Zwiers L.-H."/>
            <person name="Turgeon B."/>
            <person name="Goodwin S."/>
            <person name="Spatafora J."/>
            <person name="Crous P."/>
            <person name="Grigoriev I."/>
        </authorList>
    </citation>
    <scope>NUCLEOTIDE SEQUENCE</scope>
    <source>
        <strain evidence="1">CBS 627.86</strain>
    </source>
</reference>
<protein>
    <recommendedName>
        <fullName evidence="3">F-box domain-containing protein</fullName>
    </recommendedName>
</protein>
<organism evidence="1 2">
    <name type="scientific">Lophiotrema nucula</name>
    <dbReference type="NCBI Taxonomy" id="690887"/>
    <lineage>
        <taxon>Eukaryota</taxon>
        <taxon>Fungi</taxon>
        <taxon>Dikarya</taxon>
        <taxon>Ascomycota</taxon>
        <taxon>Pezizomycotina</taxon>
        <taxon>Dothideomycetes</taxon>
        <taxon>Pleosporomycetidae</taxon>
        <taxon>Pleosporales</taxon>
        <taxon>Lophiotremataceae</taxon>
        <taxon>Lophiotrema</taxon>
    </lineage>
</organism>
<evidence type="ECO:0000313" key="2">
    <source>
        <dbReference type="Proteomes" id="UP000799770"/>
    </source>
</evidence>
<keyword evidence="2" id="KW-1185">Reference proteome</keyword>
<dbReference type="AlphaFoldDB" id="A0A6A5YTJ4"/>
<evidence type="ECO:0000313" key="1">
    <source>
        <dbReference type="EMBL" id="KAF2110465.1"/>
    </source>
</evidence>
<evidence type="ECO:0008006" key="3">
    <source>
        <dbReference type="Google" id="ProtNLM"/>
    </source>
</evidence>
<proteinExistence type="predicted"/>
<dbReference type="Proteomes" id="UP000799770">
    <property type="component" value="Unassembled WGS sequence"/>
</dbReference>
<dbReference type="OrthoDB" id="5314997at2759"/>
<dbReference type="EMBL" id="ML977338">
    <property type="protein sequence ID" value="KAF2110465.1"/>
    <property type="molecule type" value="Genomic_DNA"/>
</dbReference>
<accession>A0A6A5YTJ4</accession>
<name>A0A6A5YTJ4_9PLEO</name>
<sequence>MEHSQSPPENGSRSLDLPTEIRLAIYEFLPKTKWLTRTFMDGSFKALDMTYDMSILCVCRLVHSEALPTIQKAMQIPTNTPTFHLVRKRYSVGALLANLGELYFVSSNPRSMFSVFSSDAALDKYGCRTRLRQAPGSKTTFRIDYELPPPVWSRKLLSRCSSELAILEVAEEKGIIVHVVHGGTTMPLPEYLSTMNWPHYLETQRWKNTWRRPVRSHHILGWIENVD</sequence>
<gene>
    <name evidence="1" type="ORF">BDV96DRAFT_202320</name>
</gene>